<accession>A0A2P4NY12</accession>
<reference evidence="2 3" key="2">
    <citation type="journal article" date="2018" name="New Phytol.">
        <title>High intraspecific genome diversity in the model arbuscular mycorrhizal symbiont Rhizophagus irregularis.</title>
        <authorList>
            <person name="Chen E.C.H."/>
            <person name="Morin E."/>
            <person name="Beaudet D."/>
            <person name="Noel J."/>
            <person name="Yildirir G."/>
            <person name="Ndikumana S."/>
            <person name="Charron P."/>
            <person name="St-Onge C."/>
            <person name="Giorgi J."/>
            <person name="Kruger M."/>
            <person name="Marton T."/>
            <person name="Ropars J."/>
            <person name="Grigoriev I.V."/>
            <person name="Hainaut M."/>
            <person name="Henrissat B."/>
            <person name="Roux C."/>
            <person name="Martin F."/>
            <person name="Corradi N."/>
        </authorList>
    </citation>
    <scope>NUCLEOTIDE SEQUENCE [LARGE SCALE GENOMIC DNA]</scope>
    <source>
        <strain evidence="2 3">DAOM 197198</strain>
    </source>
</reference>
<feature type="non-terminal residue" evidence="2">
    <location>
        <position position="108"/>
    </location>
</feature>
<keyword evidence="3" id="KW-1185">Reference proteome</keyword>
<reference evidence="2 3" key="1">
    <citation type="journal article" date="2013" name="Proc. Natl. Acad. Sci. U.S.A.">
        <title>Genome of an arbuscular mycorrhizal fungus provides insight into the oldest plant symbiosis.</title>
        <authorList>
            <person name="Tisserant E."/>
            <person name="Malbreil M."/>
            <person name="Kuo A."/>
            <person name="Kohler A."/>
            <person name="Symeonidi A."/>
            <person name="Balestrini R."/>
            <person name="Charron P."/>
            <person name="Duensing N."/>
            <person name="Frei Dit Frey N."/>
            <person name="Gianinazzi-Pearson V."/>
            <person name="Gilbert L.B."/>
            <person name="Handa Y."/>
            <person name="Herr J.R."/>
            <person name="Hijri M."/>
            <person name="Koul R."/>
            <person name="Kawaguchi M."/>
            <person name="Krajinski F."/>
            <person name="Lammers P.J."/>
            <person name="Masclaux F.G."/>
            <person name="Murat C."/>
            <person name="Morin E."/>
            <person name="Ndikumana S."/>
            <person name="Pagni M."/>
            <person name="Petitpierre D."/>
            <person name="Requena N."/>
            <person name="Rosikiewicz P."/>
            <person name="Riley R."/>
            <person name="Saito K."/>
            <person name="San Clemente H."/>
            <person name="Shapiro H."/>
            <person name="van Tuinen D."/>
            <person name="Becard G."/>
            <person name="Bonfante P."/>
            <person name="Paszkowski U."/>
            <person name="Shachar-Hill Y.Y."/>
            <person name="Tuskan G.A."/>
            <person name="Young P.W."/>
            <person name="Sanders I.R."/>
            <person name="Henrissat B."/>
            <person name="Rensing S.A."/>
            <person name="Grigoriev I.V."/>
            <person name="Corradi N."/>
            <person name="Roux C."/>
            <person name="Martin F."/>
        </authorList>
    </citation>
    <scope>NUCLEOTIDE SEQUENCE [LARGE SCALE GENOMIC DNA]</scope>
    <source>
        <strain evidence="2 3">DAOM 197198</strain>
    </source>
</reference>
<dbReference type="GO" id="GO:0003677">
    <property type="term" value="F:DNA binding"/>
    <property type="evidence" value="ECO:0007669"/>
    <property type="project" value="InterPro"/>
</dbReference>
<feature type="domain" description="hAT-like transposase RNase-H fold" evidence="1">
    <location>
        <begin position="32"/>
        <end position="102"/>
    </location>
</feature>
<evidence type="ECO:0000313" key="2">
    <source>
        <dbReference type="EMBL" id="POG58024.1"/>
    </source>
</evidence>
<proteinExistence type="predicted"/>
<dbReference type="SUPFAM" id="SSF53098">
    <property type="entry name" value="Ribonuclease H-like"/>
    <property type="match status" value="1"/>
</dbReference>
<dbReference type="EMBL" id="AUPC02000581">
    <property type="protein sequence ID" value="POG58024.1"/>
    <property type="molecule type" value="Genomic_DNA"/>
</dbReference>
<organism evidence="2 3">
    <name type="scientific">Rhizophagus irregularis (strain DAOM 181602 / DAOM 197198 / MUCL 43194)</name>
    <name type="common">Arbuscular mycorrhizal fungus</name>
    <name type="synonym">Glomus intraradices</name>
    <dbReference type="NCBI Taxonomy" id="747089"/>
    <lineage>
        <taxon>Eukaryota</taxon>
        <taxon>Fungi</taxon>
        <taxon>Fungi incertae sedis</taxon>
        <taxon>Mucoromycota</taxon>
        <taxon>Glomeromycotina</taxon>
        <taxon>Glomeromycetes</taxon>
        <taxon>Glomerales</taxon>
        <taxon>Glomeraceae</taxon>
        <taxon>Rhizophagus</taxon>
    </lineage>
</organism>
<sequence>FLRATLHISHGRYPTIENSIPIFNWIMDKIEDFDKEANIDEIVKKAACNAMEKLKKYYQYTDGIIYTISTILDPRLKLTYYKDHNWEEKYITEARDDIKKLYDTTYAP</sequence>
<dbReference type="InterPro" id="IPR025525">
    <property type="entry name" value="hAT-like_transposase_RNase-H"/>
</dbReference>
<dbReference type="Proteomes" id="UP000018888">
    <property type="component" value="Unassembled WGS sequence"/>
</dbReference>
<name>A0A2P4NY12_RHIID</name>
<protein>
    <recommendedName>
        <fullName evidence="1">hAT-like transposase RNase-H fold domain-containing protein</fullName>
    </recommendedName>
</protein>
<dbReference type="Pfam" id="PF14372">
    <property type="entry name" value="hAT-like_RNase-H"/>
    <property type="match status" value="1"/>
</dbReference>
<gene>
    <name evidence="2" type="ORF">GLOIN_2v1427122</name>
</gene>
<dbReference type="InterPro" id="IPR012337">
    <property type="entry name" value="RNaseH-like_sf"/>
</dbReference>
<comment type="caution">
    <text evidence="2">The sequence shown here is derived from an EMBL/GenBank/DDBJ whole genome shotgun (WGS) entry which is preliminary data.</text>
</comment>
<dbReference type="AlphaFoldDB" id="A0A2P4NY12"/>
<evidence type="ECO:0000259" key="1">
    <source>
        <dbReference type="Pfam" id="PF14372"/>
    </source>
</evidence>
<evidence type="ECO:0000313" key="3">
    <source>
        <dbReference type="Proteomes" id="UP000018888"/>
    </source>
</evidence>
<feature type="non-terminal residue" evidence="2">
    <location>
        <position position="1"/>
    </location>
</feature>